<dbReference type="InterPro" id="IPR010343">
    <property type="entry name" value="ArAE_1"/>
</dbReference>
<evidence type="ECO:0000256" key="4">
    <source>
        <dbReference type="ARBA" id="ARBA00022989"/>
    </source>
</evidence>
<dbReference type="GO" id="GO:0005886">
    <property type="term" value="C:plasma membrane"/>
    <property type="evidence" value="ECO:0007669"/>
    <property type="project" value="UniProtKB-SubCell"/>
</dbReference>
<evidence type="ECO:0000313" key="9">
    <source>
        <dbReference type="Proteomes" id="UP000321491"/>
    </source>
</evidence>
<evidence type="ECO:0000256" key="2">
    <source>
        <dbReference type="ARBA" id="ARBA00022475"/>
    </source>
</evidence>
<dbReference type="Proteomes" id="UP000321491">
    <property type="component" value="Unassembled WGS sequence"/>
</dbReference>
<organism evidence="8 9">
    <name type="scientific">Cerasibacillus quisquiliarum</name>
    <dbReference type="NCBI Taxonomy" id="227865"/>
    <lineage>
        <taxon>Bacteria</taxon>
        <taxon>Bacillati</taxon>
        <taxon>Bacillota</taxon>
        <taxon>Bacilli</taxon>
        <taxon>Bacillales</taxon>
        <taxon>Bacillaceae</taxon>
        <taxon>Cerasibacillus</taxon>
    </lineage>
</organism>
<dbReference type="InterPro" id="IPR038323">
    <property type="entry name" value="ArAE_1_C_sf"/>
</dbReference>
<name>A0A511UX28_9BACI</name>
<evidence type="ECO:0000313" key="8">
    <source>
        <dbReference type="EMBL" id="GEN31159.1"/>
    </source>
</evidence>
<gene>
    <name evidence="8" type="primary">yqjA</name>
    <name evidence="8" type="ORF">CQU01_13970</name>
</gene>
<sequence>MKIGYRTIKTAVGTPIAISIAQFLGLENHVTAGILTMLCIQPSRKQSVVSAWDRFLASIIASLFSFFFFEIFGYNTIVLGVMLAFFIPTTVMLNVTQGITTSSVIIINLYSAQHIDYPFLFNQFMLIFVGIGVGLLVNLYMPSLDRSLKLKQKELEHYFQVILFEIALYIRNKNMDWDGKELVSAKELLEETLDLAELDRENHLLRSEHTYYEYFVMRRKQFLLLEKMLPLVTKLPNQDGVSEQIADFFEKLSEAVHPGNTAIIYLDELERLREQFLNEELPETQEEFTTRANLFRLLHDIEDYLLIKKRFKKSDSLSFSKRRKKTGQ</sequence>
<evidence type="ECO:0000256" key="6">
    <source>
        <dbReference type="SAM" id="Phobius"/>
    </source>
</evidence>
<protein>
    <recommendedName>
        <fullName evidence="7">Putative aromatic acid exporter C-terminal domain-containing protein</fullName>
    </recommendedName>
</protein>
<dbReference type="AlphaFoldDB" id="A0A511UX28"/>
<dbReference type="RefSeq" id="WP_174771666.1">
    <property type="nucleotide sequence ID" value="NZ_BJXW01000012.1"/>
</dbReference>
<accession>A0A511UX28</accession>
<keyword evidence="5 6" id="KW-0472">Membrane</keyword>
<comment type="subcellular location">
    <subcellularLocation>
        <location evidence="1">Cell membrane</location>
        <topology evidence="1">Multi-pass membrane protein</topology>
    </subcellularLocation>
</comment>
<feature type="transmembrane region" description="Helical" evidence="6">
    <location>
        <begin position="119"/>
        <end position="141"/>
    </location>
</feature>
<dbReference type="PANTHER" id="PTHR40064">
    <property type="entry name" value="MEMBRANE PROTEIN-RELATED"/>
    <property type="match status" value="1"/>
</dbReference>
<keyword evidence="4 6" id="KW-1133">Transmembrane helix</keyword>
<evidence type="ECO:0000256" key="5">
    <source>
        <dbReference type="ARBA" id="ARBA00023136"/>
    </source>
</evidence>
<keyword evidence="9" id="KW-1185">Reference proteome</keyword>
<dbReference type="PANTHER" id="PTHR40064:SF1">
    <property type="entry name" value="MEMBRANE PROTEIN"/>
    <property type="match status" value="1"/>
</dbReference>
<feature type="transmembrane region" description="Helical" evidence="6">
    <location>
        <begin position="55"/>
        <end position="87"/>
    </location>
</feature>
<dbReference type="Gene3D" id="1.20.120.940">
    <property type="entry name" value="Putative aromatic acid exporter, C-terminal domain"/>
    <property type="match status" value="1"/>
</dbReference>
<evidence type="ECO:0000256" key="1">
    <source>
        <dbReference type="ARBA" id="ARBA00004651"/>
    </source>
</evidence>
<evidence type="ECO:0000259" key="7">
    <source>
        <dbReference type="Pfam" id="PF11728"/>
    </source>
</evidence>
<evidence type="ECO:0000256" key="3">
    <source>
        <dbReference type="ARBA" id="ARBA00022692"/>
    </source>
</evidence>
<reference evidence="8 9" key="1">
    <citation type="submission" date="2019-07" db="EMBL/GenBank/DDBJ databases">
        <title>Whole genome shotgun sequence of Cerasibacillus quisquiliarum NBRC 102429.</title>
        <authorList>
            <person name="Hosoyama A."/>
            <person name="Uohara A."/>
            <person name="Ohji S."/>
            <person name="Ichikawa N."/>
        </authorList>
    </citation>
    <scope>NUCLEOTIDE SEQUENCE [LARGE SCALE GENOMIC DNA]</scope>
    <source>
        <strain evidence="8 9">NBRC 102429</strain>
    </source>
</reference>
<keyword evidence="2" id="KW-1003">Cell membrane</keyword>
<dbReference type="Pfam" id="PF06081">
    <property type="entry name" value="ArAE_1"/>
    <property type="match status" value="1"/>
</dbReference>
<dbReference type="InterPro" id="IPR021062">
    <property type="entry name" value="ArAE_1_C"/>
</dbReference>
<proteinExistence type="predicted"/>
<dbReference type="Pfam" id="PF11728">
    <property type="entry name" value="ArAE_1_C"/>
    <property type="match status" value="1"/>
</dbReference>
<dbReference type="InterPro" id="IPR052984">
    <property type="entry name" value="UPF0421"/>
</dbReference>
<keyword evidence="3 6" id="KW-0812">Transmembrane</keyword>
<comment type="caution">
    <text evidence="8">The sequence shown here is derived from an EMBL/GenBank/DDBJ whole genome shotgun (WGS) entry which is preliminary data.</text>
</comment>
<feature type="domain" description="Putative aromatic acid exporter C-terminal" evidence="7">
    <location>
        <begin position="145"/>
        <end position="309"/>
    </location>
</feature>
<dbReference type="EMBL" id="BJXW01000012">
    <property type="protein sequence ID" value="GEN31159.1"/>
    <property type="molecule type" value="Genomic_DNA"/>
</dbReference>